<dbReference type="EMBL" id="KZ857460">
    <property type="protein sequence ID" value="RDX43750.1"/>
    <property type="molecule type" value="Genomic_DNA"/>
</dbReference>
<name>A0A371CU23_9APHY</name>
<keyword evidence="3" id="KW-1185">Reference proteome</keyword>
<evidence type="ECO:0000256" key="1">
    <source>
        <dbReference type="SAM" id="MobiDB-lite"/>
    </source>
</evidence>
<proteinExistence type="predicted"/>
<protein>
    <submittedName>
        <fullName evidence="2">Uncharacterized protein</fullName>
    </submittedName>
</protein>
<sequence length="136" mass="15124">MRQYVKSAPTSDAPNAASPAHREQLTRLQAERRRSPSTDHSGSLRRQVSPSASSRCSIDVPRTCMCDLDDKSVPRRERREAADHLRAPPVLPAQSIAEIAYDDSHQTRVGVGTGLPGRTLRSRRIGRVAGRDRRPY</sequence>
<dbReference type="Proteomes" id="UP000256964">
    <property type="component" value="Unassembled WGS sequence"/>
</dbReference>
<feature type="compositionally biased region" description="Basic and acidic residues" evidence="1">
    <location>
        <begin position="20"/>
        <end position="37"/>
    </location>
</feature>
<accession>A0A371CU23</accession>
<feature type="region of interest" description="Disordered" evidence="1">
    <location>
        <begin position="1"/>
        <end position="57"/>
    </location>
</feature>
<evidence type="ECO:0000313" key="3">
    <source>
        <dbReference type="Proteomes" id="UP000256964"/>
    </source>
</evidence>
<reference evidence="2 3" key="1">
    <citation type="journal article" date="2018" name="Biotechnol. Biofuels">
        <title>Integrative visual omics of the white-rot fungus Polyporus brumalis exposes the biotechnological potential of its oxidative enzymes for delignifying raw plant biomass.</title>
        <authorList>
            <person name="Miyauchi S."/>
            <person name="Rancon A."/>
            <person name="Drula E."/>
            <person name="Hage H."/>
            <person name="Chaduli D."/>
            <person name="Favel A."/>
            <person name="Grisel S."/>
            <person name="Henrissat B."/>
            <person name="Herpoel-Gimbert I."/>
            <person name="Ruiz-Duenas F.J."/>
            <person name="Chevret D."/>
            <person name="Hainaut M."/>
            <person name="Lin J."/>
            <person name="Wang M."/>
            <person name="Pangilinan J."/>
            <person name="Lipzen A."/>
            <person name="Lesage-Meessen L."/>
            <person name="Navarro D."/>
            <person name="Riley R."/>
            <person name="Grigoriev I.V."/>
            <person name="Zhou S."/>
            <person name="Raouche S."/>
            <person name="Rosso M.N."/>
        </authorList>
    </citation>
    <scope>NUCLEOTIDE SEQUENCE [LARGE SCALE GENOMIC DNA]</scope>
    <source>
        <strain evidence="2 3">BRFM 1820</strain>
    </source>
</reference>
<gene>
    <name evidence="2" type="ORF">OH76DRAFT_1183250</name>
</gene>
<evidence type="ECO:0000313" key="2">
    <source>
        <dbReference type="EMBL" id="RDX43750.1"/>
    </source>
</evidence>
<organism evidence="2 3">
    <name type="scientific">Lentinus brumalis</name>
    <dbReference type="NCBI Taxonomy" id="2498619"/>
    <lineage>
        <taxon>Eukaryota</taxon>
        <taxon>Fungi</taxon>
        <taxon>Dikarya</taxon>
        <taxon>Basidiomycota</taxon>
        <taxon>Agaricomycotina</taxon>
        <taxon>Agaricomycetes</taxon>
        <taxon>Polyporales</taxon>
        <taxon>Polyporaceae</taxon>
        <taxon>Lentinus</taxon>
    </lineage>
</organism>
<feature type="compositionally biased region" description="Polar residues" evidence="1">
    <location>
        <begin position="38"/>
        <end position="56"/>
    </location>
</feature>
<dbReference type="AlphaFoldDB" id="A0A371CU23"/>